<accession>A0A183BGF7</accession>
<dbReference type="WBParaSite" id="ECPE_0001834201-mRNA-1">
    <property type="protein sequence ID" value="ECPE_0001834201-mRNA-1"/>
    <property type="gene ID" value="ECPE_0001834201"/>
</dbReference>
<organism evidence="3">
    <name type="scientific">Echinostoma caproni</name>
    <dbReference type="NCBI Taxonomy" id="27848"/>
    <lineage>
        <taxon>Eukaryota</taxon>
        <taxon>Metazoa</taxon>
        <taxon>Spiralia</taxon>
        <taxon>Lophotrochozoa</taxon>
        <taxon>Platyhelminthes</taxon>
        <taxon>Trematoda</taxon>
        <taxon>Digenea</taxon>
        <taxon>Plagiorchiida</taxon>
        <taxon>Echinostomata</taxon>
        <taxon>Echinostomatoidea</taxon>
        <taxon>Echinostomatidae</taxon>
        <taxon>Echinostoma</taxon>
    </lineage>
</organism>
<evidence type="ECO:0000313" key="2">
    <source>
        <dbReference type="Proteomes" id="UP000272942"/>
    </source>
</evidence>
<evidence type="ECO:0000313" key="1">
    <source>
        <dbReference type="EMBL" id="VDP96035.1"/>
    </source>
</evidence>
<dbReference type="AlphaFoldDB" id="A0A183BGF7"/>
<sequence length="78" mass="8727">MELCMQTYFKFEGEIYEQLKETPTSSPISGFIAEAVMQKLEKKVLTSIMPKCGDPGLHDGAYSGATRYSFRTLAINQV</sequence>
<keyword evidence="2" id="KW-1185">Reference proteome</keyword>
<evidence type="ECO:0000313" key="3">
    <source>
        <dbReference type="WBParaSite" id="ECPE_0001834201-mRNA-1"/>
    </source>
</evidence>
<name>A0A183BGF7_9TREM</name>
<gene>
    <name evidence="1" type="ORF">ECPE_LOCUS18294</name>
</gene>
<dbReference type="EMBL" id="UZAN01076731">
    <property type="protein sequence ID" value="VDP96035.1"/>
    <property type="molecule type" value="Genomic_DNA"/>
</dbReference>
<proteinExistence type="predicted"/>
<protein>
    <submittedName>
        <fullName evidence="3">Reverse transcriptase domain-containing protein</fullName>
    </submittedName>
</protein>
<reference evidence="3" key="1">
    <citation type="submission" date="2016-06" db="UniProtKB">
        <authorList>
            <consortium name="WormBaseParasite"/>
        </authorList>
    </citation>
    <scope>IDENTIFICATION</scope>
</reference>
<reference evidence="1 2" key="2">
    <citation type="submission" date="2018-11" db="EMBL/GenBank/DDBJ databases">
        <authorList>
            <consortium name="Pathogen Informatics"/>
        </authorList>
    </citation>
    <scope>NUCLEOTIDE SEQUENCE [LARGE SCALE GENOMIC DNA]</scope>
    <source>
        <strain evidence="1 2">Egypt</strain>
    </source>
</reference>
<dbReference type="Proteomes" id="UP000272942">
    <property type="component" value="Unassembled WGS sequence"/>
</dbReference>